<protein>
    <recommendedName>
        <fullName evidence="4">Genetic interactor of prohibitins 3, mitochondrial</fullName>
    </recommendedName>
</protein>
<dbReference type="InterPro" id="IPR050896">
    <property type="entry name" value="Mito_lipid_metab_GTPase"/>
</dbReference>
<evidence type="ECO:0008006" key="4">
    <source>
        <dbReference type="Google" id="ProtNLM"/>
    </source>
</evidence>
<accession>A0A6G1I9Z2</accession>
<dbReference type="Proteomes" id="UP000799640">
    <property type="component" value="Unassembled WGS sequence"/>
</dbReference>
<feature type="region of interest" description="Disordered" evidence="1">
    <location>
        <begin position="362"/>
        <end position="411"/>
    </location>
</feature>
<evidence type="ECO:0000256" key="1">
    <source>
        <dbReference type="SAM" id="MobiDB-lite"/>
    </source>
</evidence>
<keyword evidence="3" id="KW-1185">Reference proteome</keyword>
<dbReference type="EMBL" id="ML996687">
    <property type="protein sequence ID" value="KAF2404889.1"/>
    <property type="molecule type" value="Genomic_DNA"/>
</dbReference>
<dbReference type="PANTHER" id="PTHR46434">
    <property type="entry name" value="GENETIC INTERACTOR OF PROHIBITINS 3, MITOCHONDRIAL"/>
    <property type="match status" value="1"/>
</dbReference>
<dbReference type="AlphaFoldDB" id="A0A6G1I9Z2"/>
<dbReference type="SUPFAM" id="SSF52540">
    <property type="entry name" value="P-loop containing nucleoside triphosphate hydrolases"/>
    <property type="match status" value="1"/>
</dbReference>
<dbReference type="OrthoDB" id="1696305at2759"/>
<sequence>MKLNTALLTEVFRKEIALARSSVPLFLCPALARAPFRPPIRRYVPAQAKFLSTSTRRTIGADVPSQAPQDAESSPPSNPILSLPLACPGCGAPSQIVEPDEAGFYTLTRGGVRRFLGYQHGESAAEDQVFSSALENVPEDVREQLGVAELPASAPSTSPAPPAVPICDRCHNLIHHRTGVSIAHPSLDALEATLSESPHKRNHIFHVIDAADFPMSLIPNIQQHLSLAHIRSRNRRSKTHHYAHGREAAEMSFIITRSDLLAAKKEHVDTMMPVLQEILRDALGKSGHSVRLGKVRCVSAKRGWWTKDVKEAIWERGGGNWFVGQVNVGKSNLFEAVFPKGRGEDVNLDRVREEARKRALLDQARQDVSAESDAAEPLASYTPVIGAPEPYSQPEDFSDTDSLLPPPQQETKYPVMPVISELPGTTASPIRVPFGNGRGELVDLPGLERKTLEAYVKPENKLDLIMQTRLAPERIVVKPGSSVLLGGLVRITPTTPDQIFMIHPFVPLQPHLTSTEKAELIQTGQRETGIPTITDPSVYSKMASAGRFRLTTDVTRKYAGPLTRKDDVGLKPERLPFAMYATDILIAGCGWVEIVAQVRRRQLEAPQDAMFVPLGSVDDARLPEVEVFSPEGKGIGQRRSLSAWLVAGPKGLPVHRQRKRQRLSMRSVKARRAPGTVSGGSV</sequence>
<dbReference type="PANTHER" id="PTHR46434:SF1">
    <property type="entry name" value="GENETIC INTERACTOR OF PROHIBITINS 3, MITOCHONDRIAL"/>
    <property type="match status" value="1"/>
</dbReference>
<evidence type="ECO:0000313" key="2">
    <source>
        <dbReference type="EMBL" id="KAF2404889.1"/>
    </source>
</evidence>
<name>A0A6G1I9Z2_9PEZI</name>
<proteinExistence type="predicted"/>
<gene>
    <name evidence="2" type="ORF">EJ06DRAFT_525453</name>
</gene>
<dbReference type="Gene3D" id="3.40.50.300">
    <property type="entry name" value="P-loop containing nucleotide triphosphate hydrolases"/>
    <property type="match status" value="1"/>
</dbReference>
<organism evidence="2 3">
    <name type="scientific">Trichodelitschia bisporula</name>
    <dbReference type="NCBI Taxonomy" id="703511"/>
    <lineage>
        <taxon>Eukaryota</taxon>
        <taxon>Fungi</taxon>
        <taxon>Dikarya</taxon>
        <taxon>Ascomycota</taxon>
        <taxon>Pezizomycotina</taxon>
        <taxon>Dothideomycetes</taxon>
        <taxon>Dothideomycetes incertae sedis</taxon>
        <taxon>Phaeotrichales</taxon>
        <taxon>Phaeotrichaceae</taxon>
        <taxon>Trichodelitschia</taxon>
    </lineage>
</organism>
<dbReference type="InterPro" id="IPR027417">
    <property type="entry name" value="P-loop_NTPase"/>
</dbReference>
<dbReference type="GO" id="GO:0005739">
    <property type="term" value="C:mitochondrion"/>
    <property type="evidence" value="ECO:0007669"/>
    <property type="project" value="TreeGrafter"/>
</dbReference>
<evidence type="ECO:0000313" key="3">
    <source>
        <dbReference type="Proteomes" id="UP000799640"/>
    </source>
</evidence>
<reference evidence="2" key="1">
    <citation type="journal article" date="2020" name="Stud. Mycol.">
        <title>101 Dothideomycetes genomes: a test case for predicting lifestyles and emergence of pathogens.</title>
        <authorList>
            <person name="Haridas S."/>
            <person name="Albert R."/>
            <person name="Binder M."/>
            <person name="Bloem J."/>
            <person name="Labutti K."/>
            <person name="Salamov A."/>
            <person name="Andreopoulos B."/>
            <person name="Baker S."/>
            <person name="Barry K."/>
            <person name="Bills G."/>
            <person name="Bluhm B."/>
            <person name="Cannon C."/>
            <person name="Castanera R."/>
            <person name="Culley D."/>
            <person name="Daum C."/>
            <person name="Ezra D."/>
            <person name="Gonzalez J."/>
            <person name="Henrissat B."/>
            <person name="Kuo A."/>
            <person name="Liang C."/>
            <person name="Lipzen A."/>
            <person name="Lutzoni F."/>
            <person name="Magnuson J."/>
            <person name="Mondo S."/>
            <person name="Nolan M."/>
            <person name="Ohm R."/>
            <person name="Pangilinan J."/>
            <person name="Park H.-J."/>
            <person name="Ramirez L."/>
            <person name="Alfaro M."/>
            <person name="Sun H."/>
            <person name="Tritt A."/>
            <person name="Yoshinaga Y."/>
            <person name="Zwiers L.-H."/>
            <person name="Turgeon B."/>
            <person name="Goodwin S."/>
            <person name="Spatafora J."/>
            <person name="Crous P."/>
            <person name="Grigoriev I."/>
        </authorList>
    </citation>
    <scope>NUCLEOTIDE SEQUENCE</scope>
    <source>
        <strain evidence="2">CBS 262.69</strain>
    </source>
</reference>